<comment type="similarity">
    <text evidence="1">Belongs to the glutaredoxin family. Monothiol subfamily.</text>
</comment>
<dbReference type="InterPro" id="IPR011899">
    <property type="entry name" value="Glutaredoxin_euk/vir"/>
</dbReference>
<dbReference type="EMBL" id="HG937693">
    <property type="protein sequence ID" value="CDP34224.1"/>
    <property type="molecule type" value="Genomic_DNA"/>
</dbReference>
<accession>A0A060T0G4</accession>
<dbReference type="Gene3D" id="3.40.30.10">
    <property type="entry name" value="Glutaredoxin"/>
    <property type="match status" value="1"/>
</dbReference>
<evidence type="ECO:0000256" key="2">
    <source>
        <dbReference type="SAM" id="MobiDB-lite"/>
    </source>
</evidence>
<feature type="region of interest" description="Disordered" evidence="2">
    <location>
        <begin position="46"/>
        <end position="83"/>
    </location>
</feature>
<organism evidence="5">
    <name type="scientific">Blastobotrys adeninivorans</name>
    <name type="common">Yeast</name>
    <name type="synonym">Arxula adeninivorans</name>
    <dbReference type="NCBI Taxonomy" id="409370"/>
    <lineage>
        <taxon>Eukaryota</taxon>
        <taxon>Fungi</taxon>
        <taxon>Dikarya</taxon>
        <taxon>Ascomycota</taxon>
        <taxon>Saccharomycotina</taxon>
        <taxon>Dipodascomycetes</taxon>
        <taxon>Dipodascales</taxon>
        <taxon>Trichomonascaceae</taxon>
        <taxon>Blastobotrys</taxon>
    </lineage>
</organism>
<dbReference type="PROSITE" id="PS51354">
    <property type="entry name" value="GLUTAREDOXIN_2"/>
    <property type="match status" value="1"/>
</dbReference>
<evidence type="ECO:0000256" key="1">
    <source>
        <dbReference type="ARBA" id="ARBA00009630"/>
    </source>
</evidence>
<reference evidence="5" key="1">
    <citation type="submission" date="2014-02" db="EMBL/GenBank/DDBJ databases">
        <authorList>
            <person name="Genoscope - CEA"/>
        </authorList>
    </citation>
    <scope>NUCLEOTIDE SEQUENCE</scope>
    <source>
        <strain evidence="5">LS3</strain>
    </source>
</reference>
<dbReference type="InterPro" id="IPR002109">
    <property type="entry name" value="Glutaredoxin"/>
</dbReference>
<dbReference type="GO" id="GO:0005801">
    <property type="term" value="C:cis-Golgi network"/>
    <property type="evidence" value="ECO:0007669"/>
    <property type="project" value="UniProtKB-ARBA"/>
</dbReference>
<feature type="compositionally biased region" description="Gly residues" evidence="2">
    <location>
        <begin position="62"/>
        <end position="72"/>
    </location>
</feature>
<evidence type="ECO:0000256" key="3">
    <source>
        <dbReference type="SAM" id="Phobius"/>
    </source>
</evidence>
<name>A0A060T0G4_BLAAD</name>
<dbReference type="GO" id="GO:0004362">
    <property type="term" value="F:glutathione-disulfide reductase (NADPH) activity"/>
    <property type="evidence" value="ECO:0007669"/>
    <property type="project" value="UniProtKB-ARBA"/>
</dbReference>
<evidence type="ECO:0000313" key="5">
    <source>
        <dbReference type="EMBL" id="CDP34224.1"/>
    </source>
</evidence>
<keyword evidence="3" id="KW-0472">Membrane</keyword>
<dbReference type="CDD" id="cd03419">
    <property type="entry name" value="GRX_GRXh_1_2_like"/>
    <property type="match status" value="1"/>
</dbReference>
<dbReference type="FunFam" id="3.40.30.10:FF:000093">
    <property type="entry name" value="Glutaredoxin 2"/>
    <property type="match status" value="1"/>
</dbReference>
<dbReference type="AlphaFoldDB" id="A0A060T0G4"/>
<dbReference type="InterPro" id="IPR036249">
    <property type="entry name" value="Thioredoxin-like_sf"/>
</dbReference>
<dbReference type="InterPro" id="IPR014025">
    <property type="entry name" value="Glutaredoxin_subgr"/>
</dbReference>
<feature type="transmembrane region" description="Helical" evidence="3">
    <location>
        <begin position="7"/>
        <end position="26"/>
    </location>
</feature>
<evidence type="ECO:0000259" key="4">
    <source>
        <dbReference type="Pfam" id="PF00462"/>
    </source>
</evidence>
<keyword evidence="3" id="KW-0812">Transmembrane</keyword>
<dbReference type="SUPFAM" id="SSF52833">
    <property type="entry name" value="Thioredoxin-like"/>
    <property type="match status" value="1"/>
</dbReference>
<dbReference type="PANTHER" id="PTHR45694">
    <property type="entry name" value="GLUTAREDOXIN 2"/>
    <property type="match status" value="1"/>
</dbReference>
<dbReference type="PRINTS" id="PR00160">
    <property type="entry name" value="GLUTAREDOXIN"/>
</dbReference>
<dbReference type="PhylomeDB" id="A0A060T0G4"/>
<reference evidence="5" key="2">
    <citation type="submission" date="2014-06" db="EMBL/GenBank/DDBJ databases">
        <title>The complete genome of Blastobotrys (Arxula) adeninivorans LS3 - a yeast of biotechnological interest.</title>
        <authorList>
            <person name="Kunze G."/>
            <person name="Gaillardin C."/>
            <person name="Czernicka M."/>
            <person name="Durrens P."/>
            <person name="Martin T."/>
            <person name="Boer E."/>
            <person name="Gabaldon T."/>
            <person name="Cruz J."/>
            <person name="Talla E."/>
            <person name="Marck C."/>
            <person name="Goffeau A."/>
            <person name="Barbe V."/>
            <person name="Baret P."/>
            <person name="Baronian K."/>
            <person name="Beier S."/>
            <person name="Bleykasten C."/>
            <person name="Bode R."/>
            <person name="Casaregola S."/>
            <person name="Despons L."/>
            <person name="Fairhead C."/>
            <person name="Giersberg M."/>
            <person name="Gierski P."/>
            <person name="Hahnel U."/>
            <person name="Hartmann A."/>
            <person name="Jankowska D."/>
            <person name="Jubin C."/>
            <person name="Jung P."/>
            <person name="Lafontaine I."/>
            <person name="Leh-Louis V."/>
            <person name="Lemaire M."/>
            <person name="Marcet-Houben M."/>
            <person name="Mascher M."/>
            <person name="Morel G."/>
            <person name="Richard G.-F."/>
            <person name="Riechen J."/>
            <person name="Sacerdot C."/>
            <person name="Sarkar A."/>
            <person name="Savel G."/>
            <person name="Schacherer J."/>
            <person name="Sherman D."/>
            <person name="Straub M.-L."/>
            <person name="Stein N."/>
            <person name="Thierry A."/>
            <person name="Trautwein-Schult A."/>
            <person name="Westhof E."/>
            <person name="Worch S."/>
            <person name="Dujon B."/>
            <person name="Souciet J.-L."/>
            <person name="Wincker P."/>
            <person name="Scholz U."/>
            <person name="Neuveglise N."/>
        </authorList>
    </citation>
    <scope>NUCLEOTIDE SEQUENCE</scope>
    <source>
        <strain evidence="5">LS3</strain>
    </source>
</reference>
<dbReference type="NCBIfam" id="TIGR02180">
    <property type="entry name" value="GRX_euk"/>
    <property type="match status" value="1"/>
</dbReference>
<dbReference type="GO" id="GO:0000324">
    <property type="term" value="C:fungal-type vacuole"/>
    <property type="evidence" value="ECO:0007669"/>
    <property type="project" value="TreeGrafter"/>
</dbReference>
<protein>
    <submittedName>
        <fullName evidence="5">ARAD1C07502p</fullName>
    </submittedName>
</protein>
<proteinExistence type="inferred from homology"/>
<sequence>MVSTRRARILIVMAWAFIVCVVFVGYKRTQQNRDVSEFLGTMDEKTRLDPEINKDATNAGTDPGGTNHGGTGAKDLSTEPGESFNPEKELAVLLNETPILIFSKSYCPHSKAVKDLLLSEYQINPQPMVVELDAHPHGRELQDYLGTLTGRRTVPNVMVGGVSRGGGDEFRALHASGELAESMQEWGGSMFRIKKLSPKPGSGPGS</sequence>
<dbReference type="PANTHER" id="PTHR45694:SF5">
    <property type="entry name" value="GLUTAREDOXIN 2"/>
    <property type="match status" value="1"/>
</dbReference>
<dbReference type="GO" id="GO:0005796">
    <property type="term" value="C:Golgi lumen"/>
    <property type="evidence" value="ECO:0007669"/>
    <property type="project" value="TreeGrafter"/>
</dbReference>
<gene>
    <name evidence="5" type="ORF">GNLVRS02_ARAD1C07502g</name>
</gene>
<dbReference type="Pfam" id="PF00462">
    <property type="entry name" value="Glutaredoxin"/>
    <property type="match status" value="1"/>
</dbReference>
<feature type="domain" description="Glutaredoxin" evidence="4">
    <location>
        <begin position="99"/>
        <end position="162"/>
    </location>
</feature>
<keyword evidence="3" id="KW-1133">Transmembrane helix</keyword>
<dbReference type="GO" id="GO:0034599">
    <property type="term" value="P:cellular response to oxidative stress"/>
    <property type="evidence" value="ECO:0007669"/>
    <property type="project" value="TreeGrafter"/>
</dbReference>